<dbReference type="AlphaFoldDB" id="A0A139WXV2"/>
<dbReference type="NCBIfam" id="TIGR02243">
    <property type="entry name" value="putative baseplate assembly protein"/>
    <property type="match status" value="1"/>
</dbReference>
<dbReference type="RefSeq" id="WP_017747536.1">
    <property type="nucleotide sequence ID" value="NZ_KQ976354.1"/>
</dbReference>
<accession>A0A139WXV2</accession>
<keyword evidence="2" id="KW-1185">Reference proteome</keyword>
<dbReference type="EMBL" id="ANNX02000047">
    <property type="protein sequence ID" value="KYC37268.1"/>
    <property type="molecule type" value="Genomic_DNA"/>
</dbReference>
<organism evidence="1 2">
    <name type="scientific">Scytonema hofmannii PCC 7110</name>
    <dbReference type="NCBI Taxonomy" id="128403"/>
    <lineage>
        <taxon>Bacteria</taxon>
        <taxon>Bacillati</taxon>
        <taxon>Cyanobacteriota</taxon>
        <taxon>Cyanophyceae</taxon>
        <taxon>Nostocales</taxon>
        <taxon>Scytonemataceae</taxon>
        <taxon>Scytonema</taxon>
    </lineage>
</organism>
<proteinExistence type="predicted"/>
<comment type="caution">
    <text evidence="1">The sequence shown here is derived from an EMBL/GenBank/DDBJ whole genome shotgun (WGS) entry which is preliminary data.</text>
</comment>
<protein>
    <submittedName>
        <fullName evidence="1">Uncharacterized protein</fullName>
    </submittedName>
</protein>
<reference evidence="1 2" key="1">
    <citation type="journal article" date="2013" name="Genome Biol. Evol.">
        <title>Genomes of Stigonematalean cyanobacteria (subsection V) and the evolution of oxygenic photosynthesis from prokaryotes to plastids.</title>
        <authorList>
            <person name="Dagan T."/>
            <person name="Roettger M."/>
            <person name="Stucken K."/>
            <person name="Landan G."/>
            <person name="Koch R."/>
            <person name="Major P."/>
            <person name="Gould S.B."/>
            <person name="Goremykin V.V."/>
            <person name="Rippka R."/>
            <person name="Tandeau de Marsac N."/>
            <person name="Gugger M."/>
            <person name="Lockhart P.J."/>
            <person name="Allen J.F."/>
            <person name="Brune I."/>
            <person name="Maus I."/>
            <person name="Puhler A."/>
            <person name="Martin W.F."/>
        </authorList>
    </citation>
    <scope>NUCLEOTIDE SEQUENCE [LARGE SCALE GENOMIC DNA]</scope>
    <source>
        <strain evidence="1 2">PCC 7110</strain>
    </source>
</reference>
<name>A0A139WXV2_9CYAN</name>
<evidence type="ECO:0000313" key="2">
    <source>
        <dbReference type="Proteomes" id="UP000076925"/>
    </source>
</evidence>
<dbReference type="InterPro" id="IPR011749">
    <property type="entry name" value="CHP02243"/>
</dbReference>
<gene>
    <name evidence="1" type="ORF">WA1_47495</name>
</gene>
<dbReference type="Proteomes" id="UP000076925">
    <property type="component" value="Unassembled WGS sequence"/>
</dbReference>
<sequence length="1130" mass="125976">MNKTSCCFKGLEILTPMSAANRPGLNALKYRVGTHASFLETMKTCFSSSVFLSLANLKTRNANDPAIAFLDAWATVADVLTFYQERIANEGYLRTATERRSVLELARLVGYRLRPGVAATVYPAFTMETGYNKGSEIPAGNRIQSLPGIGEMPQFFETAEKISARADWNNLQPRLTRPHFINRETDTIYFQGITTNLKPNDAVLFVLSNHPDNKVFRQVKAVEPQAIENRTKVELQTANTQQILQQEVNSLTMSQGRNSRGESKCPFKNLGSADEGLLKNLLQPPSIPPANALQLGLTPKQVYKCESDIAPQILTALKPRLTDTLYTALQNTLDTSKSGSQSTQAFRVKAAPFGANAPLKPVYDDRGRIQGYEEWAIAGTMTIGVQVFWDDNLLEDNSQISFQRDDDETISVEASVATSDDIPLNPYGIVVRITRLPEVTPDEEVVVPRDLSTRQVSTRQTNELRFEFFESVTGQVPSDPTSQPLQIIQLRWVDNNLFVRVDQDRERFVLRLERALQEKILRYSTDACKVSITSNREESSLSILCESPAPIPNDSGTLKQQMALDALYEQITVESWVAIQRPEQVRPDIYQVTKVETVTQAKYGITAKVTQLTLDRNWLKESDRSLSLLRQTTVYAQSEELRLAEEVIDPKAEPVKGSEIELGALYDGLQPGRWLIVSGERADLGETTGVKASELVMLSSVTQRVTTMVKSEEQEIPGDKTHTFLHLAQSLAYKYKRDTVTVYGNVVKATHGEMRTEILGSGDGSKAFQQFPLRQPPLTYIPAPTPEGAASTLEVRVNDILWYETETLAGLKPTERAYITKTDDDGKNTVIFGTRLPTGVENIRAVYRSGIGQVGNVKAEQISLLASRPLGLKAVINPLPATGGADRESRDQARKNAPLQVMALNRLVSVQDYADFARTFAGIGKASAMLVSDGRRQVVHLTIAGVDDIPIDEKSDLYRNLYQALRQFGDPNQPVRLELRELMVLFVSAKVKILPDYQWESVEPQLRQTLLDTFSFERRELGQDVTFSEVISTMQKVPGVDFVDVDILDSVSETEAANPDILIQILEKLAKGKTYQRQNTQNLEDDIQPRKRITVNFAKATQQMIQPAQLAVLVSSQPLTLILNPLKENL</sequence>
<evidence type="ECO:0000313" key="1">
    <source>
        <dbReference type="EMBL" id="KYC37268.1"/>
    </source>
</evidence>
<dbReference type="OrthoDB" id="9027184at2"/>
<dbReference type="STRING" id="128403.WA1_47495"/>